<comment type="caution">
    <text evidence="1">The sequence shown here is derived from an EMBL/GenBank/DDBJ whole genome shotgun (WGS) entry which is preliminary data.</text>
</comment>
<evidence type="ECO:0000313" key="2">
    <source>
        <dbReference type="Proteomes" id="UP001283361"/>
    </source>
</evidence>
<keyword evidence="2" id="KW-1185">Reference proteome</keyword>
<dbReference type="EMBL" id="JAWDGP010007976">
    <property type="protein sequence ID" value="KAK3698374.1"/>
    <property type="molecule type" value="Genomic_DNA"/>
</dbReference>
<proteinExistence type="predicted"/>
<dbReference type="Proteomes" id="UP001283361">
    <property type="component" value="Unassembled WGS sequence"/>
</dbReference>
<reference evidence="1" key="1">
    <citation type="journal article" date="2023" name="G3 (Bethesda)">
        <title>A reference genome for the long-term kleptoplast-retaining sea slug Elysia crispata morphotype clarki.</title>
        <authorList>
            <person name="Eastman K.E."/>
            <person name="Pendleton A.L."/>
            <person name="Shaikh M.A."/>
            <person name="Suttiyut T."/>
            <person name="Ogas R."/>
            <person name="Tomko P."/>
            <person name="Gavelis G."/>
            <person name="Widhalm J.R."/>
            <person name="Wisecaver J.H."/>
        </authorList>
    </citation>
    <scope>NUCLEOTIDE SEQUENCE</scope>
    <source>
        <strain evidence="1">ECLA1</strain>
    </source>
</reference>
<sequence length="85" mass="9713">MEADAMFAKIDDFRGVAWIRLCRLEDPGEPFEDALQAMNKMEVFFSMDCLDPDPQFQVVVQIKRAKVPGQLSEKASDDEDEELKS</sequence>
<dbReference type="AlphaFoldDB" id="A0AAE0XNF9"/>
<organism evidence="1 2">
    <name type="scientific">Elysia crispata</name>
    <name type="common">lettuce slug</name>
    <dbReference type="NCBI Taxonomy" id="231223"/>
    <lineage>
        <taxon>Eukaryota</taxon>
        <taxon>Metazoa</taxon>
        <taxon>Spiralia</taxon>
        <taxon>Lophotrochozoa</taxon>
        <taxon>Mollusca</taxon>
        <taxon>Gastropoda</taxon>
        <taxon>Heterobranchia</taxon>
        <taxon>Euthyneura</taxon>
        <taxon>Panpulmonata</taxon>
        <taxon>Sacoglossa</taxon>
        <taxon>Placobranchoidea</taxon>
        <taxon>Plakobranchidae</taxon>
        <taxon>Elysia</taxon>
    </lineage>
</organism>
<evidence type="ECO:0000313" key="1">
    <source>
        <dbReference type="EMBL" id="KAK3698374.1"/>
    </source>
</evidence>
<protein>
    <submittedName>
        <fullName evidence="1">Uncharacterized protein</fullName>
    </submittedName>
</protein>
<gene>
    <name evidence="1" type="ORF">RRG08_022935</name>
</gene>
<name>A0AAE0XNF9_9GAST</name>
<accession>A0AAE0XNF9</accession>